<accession>A0A392SG10</accession>
<proteinExistence type="predicted"/>
<sequence>MLTLSFDYPMFSHNCDLPLEFRGHATIEDYDYVFRLTGYPADPDKASYVGQ</sequence>
<organism evidence="1 2">
    <name type="scientific">Trifolium medium</name>
    <dbReference type="NCBI Taxonomy" id="97028"/>
    <lineage>
        <taxon>Eukaryota</taxon>
        <taxon>Viridiplantae</taxon>
        <taxon>Streptophyta</taxon>
        <taxon>Embryophyta</taxon>
        <taxon>Tracheophyta</taxon>
        <taxon>Spermatophyta</taxon>
        <taxon>Magnoliopsida</taxon>
        <taxon>eudicotyledons</taxon>
        <taxon>Gunneridae</taxon>
        <taxon>Pentapetalae</taxon>
        <taxon>rosids</taxon>
        <taxon>fabids</taxon>
        <taxon>Fabales</taxon>
        <taxon>Fabaceae</taxon>
        <taxon>Papilionoideae</taxon>
        <taxon>50 kb inversion clade</taxon>
        <taxon>NPAAA clade</taxon>
        <taxon>Hologalegina</taxon>
        <taxon>IRL clade</taxon>
        <taxon>Trifolieae</taxon>
        <taxon>Trifolium</taxon>
    </lineage>
</organism>
<keyword evidence="1" id="KW-0418">Kinase</keyword>
<protein>
    <submittedName>
        <fullName evidence="1">Receptor-like protein kinase</fullName>
    </submittedName>
</protein>
<feature type="non-terminal residue" evidence="1">
    <location>
        <position position="51"/>
    </location>
</feature>
<dbReference type="GO" id="GO:0016301">
    <property type="term" value="F:kinase activity"/>
    <property type="evidence" value="ECO:0007669"/>
    <property type="project" value="UniProtKB-KW"/>
</dbReference>
<keyword evidence="1" id="KW-0808">Transferase</keyword>
<dbReference type="Proteomes" id="UP000265520">
    <property type="component" value="Unassembled WGS sequence"/>
</dbReference>
<evidence type="ECO:0000313" key="2">
    <source>
        <dbReference type="Proteomes" id="UP000265520"/>
    </source>
</evidence>
<keyword evidence="1" id="KW-0675">Receptor</keyword>
<dbReference type="EMBL" id="LXQA010371686">
    <property type="protein sequence ID" value="MCI47382.1"/>
    <property type="molecule type" value="Genomic_DNA"/>
</dbReference>
<reference evidence="1 2" key="1">
    <citation type="journal article" date="2018" name="Front. Plant Sci.">
        <title>Red Clover (Trifolium pratense) and Zigzag Clover (T. medium) - A Picture of Genomic Similarities and Differences.</title>
        <authorList>
            <person name="Dluhosova J."/>
            <person name="Istvanek J."/>
            <person name="Nedelnik J."/>
            <person name="Repkova J."/>
        </authorList>
    </citation>
    <scope>NUCLEOTIDE SEQUENCE [LARGE SCALE GENOMIC DNA]</scope>
    <source>
        <strain evidence="2">cv. 10/8</strain>
        <tissue evidence="1">Leaf</tissue>
    </source>
</reference>
<evidence type="ECO:0000313" key="1">
    <source>
        <dbReference type="EMBL" id="MCI47382.1"/>
    </source>
</evidence>
<name>A0A392SG10_9FABA</name>
<dbReference type="AlphaFoldDB" id="A0A392SG10"/>
<comment type="caution">
    <text evidence="1">The sequence shown here is derived from an EMBL/GenBank/DDBJ whole genome shotgun (WGS) entry which is preliminary data.</text>
</comment>
<keyword evidence="2" id="KW-1185">Reference proteome</keyword>